<reference evidence="7" key="1">
    <citation type="submission" date="2015-08" db="EMBL/GenBank/DDBJ databases">
        <title>Genome sequencing project for genomic taxonomy and phylogenomics of Bacillus-like bacteria.</title>
        <authorList>
            <person name="Liu B."/>
            <person name="Wang J."/>
            <person name="Zhu Y."/>
            <person name="Liu G."/>
            <person name="Chen Q."/>
            <person name="Chen Z."/>
            <person name="Lan J."/>
            <person name="Che J."/>
            <person name="Ge C."/>
            <person name="Shi H."/>
            <person name="Pan Z."/>
            <person name="Liu X."/>
        </authorList>
    </citation>
    <scope>NUCLEOTIDE SEQUENCE [LARGE SCALE GENOMIC DNA]</scope>
    <source>
        <strain evidence="7">FJAT-4402</strain>
    </source>
</reference>
<comment type="similarity">
    <text evidence="1">Belongs to the LytR/CpsA/Psr (LCP) family.</text>
</comment>
<evidence type="ECO:0000256" key="3">
    <source>
        <dbReference type="ARBA" id="ARBA00022968"/>
    </source>
</evidence>
<keyword evidence="7" id="KW-1185">Reference proteome</keyword>
<keyword evidence="3" id="KW-0735">Signal-anchor</keyword>
<keyword evidence="4" id="KW-0472">Membrane</keyword>
<proteinExistence type="inferred from homology"/>
<dbReference type="InterPro" id="IPR050922">
    <property type="entry name" value="LytR/CpsA/Psr_CW_biosynth"/>
</dbReference>
<dbReference type="InterPro" id="IPR004474">
    <property type="entry name" value="LytR_CpsA_psr"/>
</dbReference>
<evidence type="ECO:0000256" key="1">
    <source>
        <dbReference type="ARBA" id="ARBA00006068"/>
    </source>
</evidence>
<keyword evidence="2" id="KW-0812">Transmembrane</keyword>
<protein>
    <submittedName>
        <fullName evidence="6">Trascriptional regulator</fullName>
    </submittedName>
</protein>
<dbReference type="Proteomes" id="UP000067625">
    <property type="component" value="Chromosome"/>
</dbReference>
<dbReference type="Pfam" id="PF03816">
    <property type="entry name" value="LytR_cpsA_psr"/>
    <property type="match status" value="1"/>
</dbReference>
<reference evidence="6 7" key="2">
    <citation type="journal article" date="2016" name="Int. J. Syst. Evol. Microbiol.">
        <title>Bacillus gobiensis sp. nov., isolated from a soil sample.</title>
        <authorList>
            <person name="Liu B."/>
            <person name="Liu G.H."/>
            <person name="Cetin S."/>
            <person name="Schumann P."/>
            <person name="Pan Z.Z."/>
            <person name="Chen Q.Q."/>
        </authorList>
    </citation>
    <scope>NUCLEOTIDE SEQUENCE [LARGE SCALE GENOMIC DNA]</scope>
    <source>
        <strain evidence="6 7">FJAT-4402</strain>
    </source>
</reference>
<dbReference type="PANTHER" id="PTHR33392">
    <property type="entry name" value="POLYISOPRENYL-TEICHOIC ACID--PEPTIDOGLYCAN TEICHOIC ACID TRANSFERASE TAGU"/>
    <property type="match status" value="1"/>
</dbReference>
<organism evidence="6 7">
    <name type="scientific">Bacillus gobiensis</name>
    <dbReference type="NCBI Taxonomy" id="1441095"/>
    <lineage>
        <taxon>Bacteria</taxon>
        <taxon>Bacillati</taxon>
        <taxon>Bacillota</taxon>
        <taxon>Bacilli</taxon>
        <taxon>Bacillales</taxon>
        <taxon>Bacillaceae</taxon>
        <taxon>Bacillus</taxon>
    </lineage>
</organism>
<keyword evidence="4" id="KW-1133">Transmembrane helix</keyword>
<dbReference type="STRING" id="1441095.AM592_03700"/>
<evidence type="ECO:0000256" key="4">
    <source>
        <dbReference type="ARBA" id="ARBA00022989"/>
    </source>
</evidence>
<dbReference type="NCBIfam" id="TIGR00350">
    <property type="entry name" value="lytR_cpsA_psr"/>
    <property type="match status" value="1"/>
</dbReference>
<sequence>MGKKVLLFVLTFFTVVMLGTVSYAFQFVMSTSSDIHEDIDRNPKFEERLKNINFKDGDPISVLIMGLDSRPGEKSGRADSLILLTINPHSKSTHMVSIPRDTYTKIKGAAEDKINSSYQAGGTEMTIYSVENLLDVPVDYFVKVNFKSFEESVDALGGVEVNNDLDFTFENVHFSKGRLKLNGKEALKYARMRKLDPRGDFGRQKRQRQVIEALIQKGASTSSITKFGELVKVVEKNVKTNMTFNDMWRIQSNYKVARENIQQHKIEGSDKIIKGTYYYMPDKKELRKVSNNLKKHLELNGNDF</sequence>
<dbReference type="RefSeq" id="WP_053602534.1">
    <property type="nucleotide sequence ID" value="NZ_CP012600.1"/>
</dbReference>
<name>A0A0M4G741_9BACI</name>
<feature type="domain" description="Cell envelope-related transcriptional attenuator" evidence="5">
    <location>
        <begin position="77"/>
        <end position="218"/>
    </location>
</feature>
<evidence type="ECO:0000313" key="7">
    <source>
        <dbReference type="Proteomes" id="UP000067625"/>
    </source>
</evidence>
<accession>A0A0M4G741</accession>
<dbReference type="Gene3D" id="3.40.630.190">
    <property type="entry name" value="LCP protein"/>
    <property type="match status" value="1"/>
</dbReference>
<dbReference type="PATRIC" id="fig|1441095.3.peg.808"/>
<dbReference type="PANTHER" id="PTHR33392:SF6">
    <property type="entry name" value="POLYISOPRENYL-TEICHOIC ACID--PEPTIDOGLYCAN TEICHOIC ACID TRANSFERASE TAGU"/>
    <property type="match status" value="1"/>
</dbReference>
<dbReference type="OrthoDB" id="27330at2"/>
<evidence type="ECO:0000313" key="6">
    <source>
        <dbReference type="EMBL" id="ALC80790.1"/>
    </source>
</evidence>
<dbReference type="GO" id="GO:0071555">
    <property type="term" value="P:cell wall organization"/>
    <property type="evidence" value="ECO:0007669"/>
    <property type="project" value="UniProtKB-KW"/>
</dbReference>
<evidence type="ECO:0000259" key="5">
    <source>
        <dbReference type="Pfam" id="PF03816"/>
    </source>
</evidence>
<dbReference type="AlphaFoldDB" id="A0A0M4G741"/>
<gene>
    <name evidence="6" type="ORF">AM592_03700</name>
</gene>
<evidence type="ECO:0000256" key="2">
    <source>
        <dbReference type="ARBA" id="ARBA00022692"/>
    </source>
</evidence>
<dbReference type="EMBL" id="CP012600">
    <property type="protein sequence ID" value="ALC80790.1"/>
    <property type="molecule type" value="Genomic_DNA"/>
</dbReference>